<evidence type="ECO:0000313" key="2">
    <source>
        <dbReference type="EMBL" id="GFE82988.1"/>
    </source>
</evidence>
<dbReference type="SUPFAM" id="SSF74653">
    <property type="entry name" value="TolA/TonB C-terminal domain"/>
    <property type="match status" value="1"/>
</dbReference>
<sequence>MQPAAIPAPVTPPAPEKVAQAEPTLLVPVSPPPEEPAPPAATSSVIKDVLPTVPENIRSKIQGRIYVTVRVLVDPAGNVMGVLMENAGPSKYFARISDQAAREWQFVPSDTDTDRVWLLEFEYTRDGAAVRTLEQ</sequence>
<accession>A0A829YJI4</accession>
<evidence type="ECO:0000256" key="1">
    <source>
        <dbReference type="SAM" id="MobiDB-lite"/>
    </source>
</evidence>
<protein>
    <recommendedName>
        <fullName evidence="4">TonB C-terminal domain-containing protein</fullName>
    </recommendedName>
</protein>
<organism evidence="2 3">
    <name type="scientific">Steroidobacter agaridevorans</name>
    <dbReference type="NCBI Taxonomy" id="2695856"/>
    <lineage>
        <taxon>Bacteria</taxon>
        <taxon>Pseudomonadati</taxon>
        <taxon>Pseudomonadota</taxon>
        <taxon>Gammaproteobacteria</taxon>
        <taxon>Steroidobacterales</taxon>
        <taxon>Steroidobacteraceae</taxon>
        <taxon>Steroidobacter</taxon>
    </lineage>
</organism>
<name>A0A829YJI4_9GAMM</name>
<gene>
    <name evidence="2" type="ORF">GCM10011487_49880</name>
</gene>
<feature type="region of interest" description="Disordered" evidence="1">
    <location>
        <begin position="1"/>
        <end position="43"/>
    </location>
</feature>
<reference evidence="3" key="1">
    <citation type="submission" date="2020-01" db="EMBL/GenBank/DDBJ databases">
        <title>'Steroidobacter agaridevorans' sp. nov., agar-degrading bacteria isolated from rhizosphere soils.</title>
        <authorList>
            <person name="Ikenaga M."/>
            <person name="Kataoka M."/>
            <person name="Murouchi A."/>
            <person name="Katsuragi S."/>
            <person name="Sakai M."/>
        </authorList>
    </citation>
    <scope>NUCLEOTIDE SEQUENCE [LARGE SCALE GENOMIC DNA]</scope>
    <source>
        <strain evidence="3">YU21-B</strain>
    </source>
</reference>
<keyword evidence="3" id="KW-1185">Reference proteome</keyword>
<dbReference type="Proteomes" id="UP000445000">
    <property type="component" value="Unassembled WGS sequence"/>
</dbReference>
<dbReference type="Gene3D" id="3.30.2420.10">
    <property type="entry name" value="TonB"/>
    <property type="match status" value="1"/>
</dbReference>
<dbReference type="EMBL" id="BLJN01000005">
    <property type="protein sequence ID" value="GFE82988.1"/>
    <property type="molecule type" value="Genomic_DNA"/>
</dbReference>
<dbReference type="AlphaFoldDB" id="A0A829YJI4"/>
<feature type="compositionally biased region" description="Pro residues" evidence="1">
    <location>
        <begin position="29"/>
        <end position="39"/>
    </location>
</feature>
<comment type="caution">
    <text evidence="2">The sequence shown here is derived from an EMBL/GenBank/DDBJ whole genome shotgun (WGS) entry which is preliminary data.</text>
</comment>
<proteinExistence type="predicted"/>
<evidence type="ECO:0000313" key="3">
    <source>
        <dbReference type="Proteomes" id="UP000445000"/>
    </source>
</evidence>
<evidence type="ECO:0008006" key="4">
    <source>
        <dbReference type="Google" id="ProtNLM"/>
    </source>
</evidence>